<dbReference type="InterPro" id="IPR036438">
    <property type="entry name" value="Insulin-like_sf"/>
</dbReference>
<dbReference type="Proteomes" id="UP001591681">
    <property type="component" value="Unassembled WGS sequence"/>
</dbReference>
<evidence type="ECO:0000313" key="6">
    <source>
        <dbReference type="Proteomes" id="UP001591681"/>
    </source>
</evidence>
<proteinExistence type="inferred from homology"/>
<gene>
    <name evidence="5" type="ORF">ACEWY4_002270</name>
</gene>
<dbReference type="Gene3D" id="1.10.100.10">
    <property type="entry name" value="Insulin-like"/>
    <property type="match status" value="1"/>
</dbReference>
<dbReference type="SUPFAM" id="SSF56994">
    <property type="entry name" value="Insulin-like"/>
    <property type="match status" value="1"/>
</dbReference>
<feature type="signal peptide" evidence="3">
    <location>
        <begin position="1"/>
        <end position="46"/>
    </location>
</feature>
<sequence>MGMSNGHFSQWHLCDVFKCTMCCLSCTHTLSLVLCVLSLSPAAVEAGAETLCGAELVDTLQFVCGERGFYFRESSRVHFIKQGCVPERPSLPLCPLCKPTNVLLELQPNRTT</sequence>
<name>A0ABD1KVA5_9TELE</name>
<dbReference type="InterPro" id="IPR016179">
    <property type="entry name" value="Insulin-like"/>
</dbReference>
<evidence type="ECO:0000256" key="3">
    <source>
        <dbReference type="SAM" id="SignalP"/>
    </source>
</evidence>
<keyword evidence="6" id="KW-1185">Reference proteome</keyword>
<organism evidence="5 6">
    <name type="scientific">Coilia grayii</name>
    <name type="common">Gray's grenadier anchovy</name>
    <dbReference type="NCBI Taxonomy" id="363190"/>
    <lineage>
        <taxon>Eukaryota</taxon>
        <taxon>Metazoa</taxon>
        <taxon>Chordata</taxon>
        <taxon>Craniata</taxon>
        <taxon>Vertebrata</taxon>
        <taxon>Euteleostomi</taxon>
        <taxon>Actinopterygii</taxon>
        <taxon>Neopterygii</taxon>
        <taxon>Teleostei</taxon>
        <taxon>Clupei</taxon>
        <taxon>Clupeiformes</taxon>
        <taxon>Clupeoidei</taxon>
        <taxon>Engraulidae</taxon>
        <taxon>Coilinae</taxon>
        <taxon>Coilia</taxon>
    </lineage>
</organism>
<dbReference type="AlphaFoldDB" id="A0ABD1KVA5"/>
<evidence type="ECO:0000259" key="4">
    <source>
        <dbReference type="SMART" id="SM00078"/>
    </source>
</evidence>
<evidence type="ECO:0000256" key="1">
    <source>
        <dbReference type="ARBA" id="ARBA00009034"/>
    </source>
</evidence>
<feature type="chain" id="PRO_5044758007" description="Insulin-like domain-containing protein" evidence="3">
    <location>
        <begin position="47"/>
        <end position="112"/>
    </location>
</feature>
<protein>
    <recommendedName>
        <fullName evidence="4">Insulin-like domain-containing protein</fullName>
    </recommendedName>
</protein>
<keyword evidence="3" id="KW-0732">Signal</keyword>
<dbReference type="PANTHER" id="PTHR46845:SF3">
    <property type="entry name" value="INSULIN-LIKE GROWTH FACTOR 1"/>
    <property type="match status" value="1"/>
</dbReference>
<accession>A0ABD1KVA5</accession>
<evidence type="ECO:0000313" key="5">
    <source>
        <dbReference type="EMBL" id="KAL2103102.1"/>
    </source>
</evidence>
<dbReference type="SMART" id="SM00078">
    <property type="entry name" value="IlGF"/>
    <property type="match status" value="1"/>
</dbReference>
<feature type="domain" description="Insulin-like" evidence="4">
    <location>
        <begin position="49"/>
        <end position="97"/>
    </location>
</feature>
<keyword evidence="2" id="KW-1015">Disulfide bond</keyword>
<comment type="similarity">
    <text evidence="1">Belongs to the insulin family.</text>
</comment>
<comment type="caution">
    <text evidence="5">The sequence shown here is derived from an EMBL/GenBank/DDBJ whole genome shotgun (WGS) entry which is preliminary data.</text>
</comment>
<evidence type="ECO:0000256" key="2">
    <source>
        <dbReference type="ARBA" id="ARBA00023157"/>
    </source>
</evidence>
<reference evidence="5 6" key="1">
    <citation type="submission" date="2024-09" db="EMBL/GenBank/DDBJ databases">
        <title>A chromosome-level genome assembly of Gray's grenadier anchovy, Coilia grayii.</title>
        <authorList>
            <person name="Fu Z."/>
        </authorList>
    </citation>
    <scope>NUCLEOTIDE SEQUENCE [LARGE SCALE GENOMIC DNA]</scope>
    <source>
        <strain evidence="5">G4</strain>
        <tissue evidence="5">Muscle</tissue>
    </source>
</reference>
<dbReference type="Pfam" id="PF00049">
    <property type="entry name" value="Insulin"/>
    <property type="match status" value="1"/>
</dbReference>
<dbReference type="PANTHER" id="PTHR46845">
    <property type="entry name" value="INSULIN-LIKE GROWTH FACTOR I"/>
    <property type="match status" value="1"/>
</dbReference>
<dbReference type="EMBL" id="JBHFQA010000002">
    <property type="protein sequence ID" value="KAL2103102.1"/>
    <property type="molecule type" value="Genomic_DNA"/>
</dbReference>